<dbReference type="GO" id="GO:0051213">
    <property type="term" value="F:dioxygenase activity"/>
    <property type="evidence" value="ECO:0007669"/>
    <property type="project" value="UniProtKB-KW"/>
</dbReference>
<dbReference type="Proteomes" id="UP000015462">
    <property type="component" value="Unassembled WGS sequence"/>
</dbReference>
<keyword evidence="8" id="KW-0520">NAD</keyword>
<dbReference type="SUPFAM" id="SSF50022">
    <property type="entry name" value="ISP domain"/>
    <property type="match status" value="1"/>
</dbReference>
<dbReference type="Pfam" id="PF00848">
    <property type="entry name" value="Ring_hydroxyl_A"/>
    <property type="match status" value="1"/>
</dbReference>
<dbReference type="InterPro" id="IPR017941">
    <property type="entry name" value="Rieske_2Fe-2S"/>
</dbReference>
<dbReference type="EMBL" id="ASHL01000001">
    <property type="protein sequence ID" value="EPD13867.1"/>
    <property type="molecule type" value="Genomic_DNA"/>
</dbReference>
<comment type="caution">
    <text evidence="10">The sequence shown here is derived from an EMBL/GenBank/DDBJ whole genome shotgun (WGS) entry which is preliminary data.</text>
</comment>
<organism evidence="10 11">
    <name type="scientific">Cycloclasticus pugetii</name>
    <dbReference type="NCBI Taxonomy" id="34068"/>
    <lineage>
        <taxon>Bacteria</taxon>
        <taxon>Pseudomonadati</taxon>
        <taxon>Pseudomonadota</taxon>
        <taxon>Gammaproteobacteria</taxon>
        <taxon>Thiotrichales</taxon>
        <taxon>Piscirickettsiaceae</taxon>
        <taxon>Cycloclasticus</taxon>
    </lineage>
</organism>
<evidence type="ECO:0000259" key="9">
    <source>
        <dbReference type="PROSITE" id="PS51296"/>
    </source>
</evidence>
<protein>
    <submittedName>
        <fullName evidence="10">Toluate 1,2-dioxygenase subunit alpha</fullName>
    </submittedName>
</protein>
<dbReference type="PANTHER" id="PTHR43756">
    <property type="entry name" value="CHOLINE MONOOXYGENASE, CHLOROPLASTIC"/>
    <property type="match status" value="1"/>
</dbReference>
<evidence type="ECO:0000256" key="8">
    <source>
        <dbReference type="ARBA" id="ARBA00023027"/>
    </source>
</evidence>
<dbReference type="InterPro" id="IPR015881">
    <property type="entry name" value="ARHD_Rieske_2Fe_2S"/>
</dbReference>
<name>A0AB33Z4U0_9GAMM</name>
<dbReference type="GO" id="GO:0051537">
    <property type="term" value="F:2 iron, 2 sulfur cluster binding"/>
    <property type="evidence" value="ECO:0007669"/>
    <property type="project" value="UniProtKB-KW"/>
</dbReference>
<keyword evidence="2" id="KW-0001">2Fe-2S</keyword>
<gene>
    <name evidence="10" type="ORF">L196_00165</name>
</gene>
<keyword evidence="4" id="KW-0223">Dioxygenase</keyword>
<dbReference type="PROSITE" id="PS51296">
    <property type="entry name" value="RIESKE"/>
    <property type="match status" value="1"/>
</dbReference>
<dbReference type="Gene3D" id="3.90.380.10">
    <property type="entry name" value="Naphthalene 1,2-dioxygenase Alpha Subunit, Chain A, domain 1"/>
    <property type="match status" value="1"/>
</dbReference>
<keyword evidence="7" id="KW-0411">Iron-sulfur</keyword>
<dbReference type="GO" id="GO:0005506">
    <property type="term" value="F:iron ion binding"/>
    <property type="evidence" value="ECO:0007669"/>
    <property type="project" value="InterPro"/>
</dbReference>
<keyword evidence="11" id="KW-1185">Reference proteome</keyword>
<feature type="domain" description="Rieske" evidence="9">
    <location>
        <begin position="48"/>
        <end position="120"/>
    </location>
</feature>
<evidence type="ECO:0000256" key="4">
    <source>
        <dbReference type="ARBA" id="ARBA00022964"/>
    </source>
</evidence>
<evidence type="ECO:0000256" key="3">
    <source>
        <dbReference type="ARBA" id="ARBA00022723"/>
    </source>
</evidence>
<dbReference type="InterPro" id="IPR036922">
    <property type="entry name" value="Rieske_2Fe-2S_sf"/>
</dbReference>
<evidence type="ECO:0000256" key="7">
    <source>
        <dbReference type="ARBA" id="ARBA00023014"/>
    </source>
</evidence>
<keyword evidence="6" id="KW-0408">Iron</keyword>
<accession>A0AB33Z4U0</accession>
<dbReference type="RefSeq" id="WP_016389445.1">
    <property type="nucleotide sequence ID" value="NZ_JBLWZB010000003.1"/>
</dbReference>
<comment type="similarity">
    <text evidence="1">Belongs to the bacterial ring-hydroxylating dioxygenase alpha subunit family.</text>
</comment>
<keyword evidence="3" id="KW-0479">Metal-binding</keyword>
<dbReference type="Pfam" id="PF00355">
    <property type="entry name" value="Rieske"/>
    <property type="match status" value="1"/>
</dbReference>
<dbReference type="AlphaFoldDB" id="A0AB33Z4U0"/>
<dbReference type="PANTHER" id="PTHR43756:SF1">
    <property type="entry name" value="3-PHENYLPROPIONATE_CINNAMIC ACID DIOXYGENASE SUBUNIT ALPHA"/>
    <property type="match status" value="1"/>
</dbReference>
<dbReference type="Gene3D" id="2.102.10.10">
    <property type="entry name" value="Rieske [2Fe-2S] iron-sulphur domain"/>
    <property type="match status" value="1"/>
</dbReference>
<sequence>MSTLNNDALDELFDRRPDDGIYKVNRRVYNDPALYERELESIFEGSWIYVAHESQLPNKGDFVTVTMGRQPVIINRDMNGQINGFINACPHRGARLCRTERGNTKSFICTYHGWAFASDGEAKWIQREEEGYPELLDHKNDVGLKHVEKVESYRGFIFASLSADVPTLDQHLLGGKAYIDMLVDQAPNGLEVLKGSSSCVYKGNWKLMLENGGGDGLHPDYAHSSLLKVADRKLQRSTAVQTMQVSKMYEQVGGQWAFGNGHTGIWFNFPNPEDRPAYKHLAELSKAYGEDRAHWMTGVFRNLSIYPNLHLLDQMATLIRTFRPLDVNRTEITFFCIAPVGEPVEDRKNRLRQFEEFFAGSGMGTPDDNAEFEECQSGSEGRNLATSYISFGLHSRHEGTDEVASNLGIELSHSGIIGYEGCTMTQYDRWIELMTKEDKS</sequence>
<dbReference type="InterPro" id="IPR001663">
    <property type="entry name" value="Rng_hydr_dOase-A"/>
</dbReference>
<dbReference type="PRINTS" id="PR00090">
    <property type="entry name" value="RNGDIOXGNASE"/>
</dbReference>
<evidence type="ECO:0000313" key="11">
    <source>
        <dbReference type="Proteomes" id="UP000015462"/>
    </source>
</evidence>
<keyword evidence="5" id="KW-0560">Oxidoreductase</keyword>
<reference evidence="10 11" key="1">
    <citation type="journal article" date="2013" name="Genome Announc.">
        <title>Genome Sequence of the Pyrene- and Fluoranthene-Degrading Bacterium Cycloclasticus sp. Strain PY97M.</title>
        <authorList>
            <person name="Cui Z."/>
            <person name="Xu G."/>
            <person name="Li Q."/>
            <person name="Gao W."/>
            <person name="Zheng L."/>
        </authorList>
    </citation>
    <scope>NUCLEOTIDE SEQUENCE [LARGE SCALE GENOMIC DNA]</scope>
    <source>
        <strain evidence="10 11">PY97M</strain>
    </source>
</reference>
<evidence type="ECO:0000256" key="2">
    <source>
        <dbReference type="ARBA" id="ARBA00022714"/>
    </source>
</evidence>
<evidence type="ECO:0000313" key="10">
    <source>
        <dbReference type="EMBL" id="EPD13867.1"/>
    </source>
</evidence>
<dbReference type="InterPro" id="IPR015879">
    <property type="entry name" value="Ring_hydroxy_dOase_asu_C_dom"/>
</dbReference>
<evidence type="ECO:0000256" key="5">
    <source>
        <dbReference type="ARBA" id="ARBA00023002"/>
    </source>
</evidence>
<evidence type="ECO:0000256" key="1">
    <source>
        <dbReference type="ARBA" id="ARBA00008751"/>
    </source>
</evidence>
<dbReference type="PROSITE" id="PS00570">
    <property type="entry name" value="RING_HYDROXYL_ALPHA"/>
    <property type="match status" value="1"/>
</dbReference>
<dbReference type="SUPFAM" id="SSF55961">
    <property type="entry name" value="Bet v1-like"/>
    <property type="match status" value="1"/>
</dbReference>
<proteinExistence type="inferred from homology"/>
<evidence type="ECO:0000256" key="6">
    <source>
        <dbReference type="ARBA" id="ARBA00023004"/>
    </source>
</evidence>